<proteinExistence type="predicted"/>
<reference evidence="2" key="1">
    <citation type="submission" date="2017-12" db="EMBL/GenBank/DDBJ databases">
        <authorList>
            <consortium name="DOE Joint Genome Institute"/>
            <person name="Mondo S.J."/>
            <person name="Kjaerbolling I."/>
            <person name="Vesth T.C."/>
            <person name="Frisvad J.C."/>
            <person name="Nybo J.L."/>
            <person name="Theobald S."/>
            <person name="Kuo A."/>
            <person name="Bowyer P."/>
            <person name="Matsuda Y."/>
            <person name="Lyhne E.K."/>
            <person name="Kogle M.E."/>
            <person name="Clum A."/>
            <person name="Lipzen A."/>
            <person name="Salamov A."/>
            <person name="Ngan C.Y."/>
            <person name="Daum C."/>
            <person name="Chiniquy J."/>
            <person name="Barry K."/>
            <person name="LaButti K."/>
            <person name="Haridas S."/>
            <person name="Simmons B.A."/>
            <person name="Magnuson J.K."/>
            <person name="Mortensen U.H."/>
            <person name="Larsen T.O."/>
            <person name="Grigoriev I.V."/>
            <person name="Baker S.E."/>
            <person name="Andersen M.R."/>
            <person name="Nordberg H.P."/>
            <person name="Cantor M.N."/>
            <person name="Hua S.X."/>
        </authorList>
    </citation>
    <scope>NUCLEOTIDE SEQUENCE [LARGE SCALE GENOMIC DNA]</scope>
    <source>
        <strain evidence="2">IBT 19404</strain>
    </source>
</reference>
<dbReference type="Proteomes" id="UP000235023">
    <property type="component" value="Unassembled WGS sequence"/>
</dbReference>
<protein>
    <submittedName>
        <fullName evidence="1">Uncharacterized protein</fullName>
    </submittedName>
</protein>
<dbReference type="EMBL" id="KZ559499">
    <property type="protein sequence ID" value="PLN86240.1"/>
    <property type="molecule type" value="Genomic_DNA"/>
</dbReference>
<dbReference type="AlphaFoldDB" id="A0A2J5I880"/>
<gene>
    <name evidence="1" type="ORF">BDW42DRAFT_158800</name>
</gene>
<name>A0A2J5I880_9EURO</name>
<sequence>MIEALERVSKFSPRPGLGVSPPFEVKAISPAILIPPLPLPPSPLPDPSCAPCYIYHFVFVICFGLEWIAHPSRGHDLLGLISR</sequence>
<evidence type="ECO:0000313" key="1">
    <source>
        <dbReference type="EMBL" id="PLN86240.1"/>
    </source>
</evidence>
<keyword evidence="2" id="KW-1185">Reference proteome</keyword>
<organism evidence="1 2">
    <name type="scientific">Aspergillus taichungensis</name>
    <dbReference type="NCBI Taxonomy" id="482145"/>
    <lineage>
        <taxon>Eukaryota</taxon>
        <taxon>Fungi</taxon>
        <taxon>Dikarya</taxon>
        <taxon>Ascomycota</taxon>
        <taxon>Pezizomycotina</taxon>
        <taxon>Eurotiomycetes</taxon>
        <taxon>Eurotiomycetidae</taxon>
        <taxon>Eurotiales</taxon>
        <taxon>Aspergillaceae</taxon>
        <taxon>Aspergillus</taxon>
        <taxon>Aspergillus subgen. Circumdati</taxon>
    </lineage>
</organism>
<evidence type="ECO:0000313" key="2">
    <source>
        <dbReference type="Proteomes" id="UP000235023"/>
    </source>
</evidence>
<accession>A0A2J5I880</accession>